<organism evidence="2 3">
    <name type="scientific">Salix dunnii</name>
    <dbReference type="NCBI Taxonomy" id="1413687"/>
    <lineage>
        <taxon>Eukaryota</taxon>
        <taxon>Viridiplantae</taxon>
        <taxon>Streptophyta</taxon>
        <taxon>Embryophyta</taxon>
        <taxon>Tracheophyta</taxon>
        <taxon>Spermatophyta</taxon>
        <taxon>Magnoliopsida</taxon>
        <taxon>eudicotyledons</taxon>
        <taxon>Gunneridae</taxon>
        <taxon>Pentapetalae</taxon>
        <taxon>rosids</taxon>
        <taxon>fabids</taxon>
        <taxon>Malpighiales</taxon>
        <taxon>Salicaceae</taxon>
        <taxon>Saliceae</taxon>
        <taxon>Salix</taxon>
    </lineage>
</organism>
<dbReference type="InterPro" id="IPR005162">
    <property type="entry name" value="Retrotrans_gag_dom"/>
</dbReference>
<dbReference type="OrthoDB" id="770980at2759"/>
<evidence type="ECO:0000313" key="2">
    <source>
        <dbReference type="EMBL" id="KAF9666088.1"/>
    </source>
</evidence>
<dbReference type="Gene3D" id="2.40.70.10">
    <property type="entry name" value="Acid Proteases"/>
    <property type="match status" value="1"/>
</dbReference>
<feature type="domain" description="Retrotransposon gag" evidence="1">
    <location>
        <begin position="110"/>
        <end position="173"/>
    </location>
</feature>
<dbReference type="PANTHER" id="PTHR15503">
    <property type="entry name" value="LDOC1 RELATED"/>
    <property type="match status" value="1"/>
</dbReference>
<dbReference type="CDD" id="cd00303">
    <property type="entry name" value="retropepsin_like"/>
    <property type="match status" value="1"/>
</dbReference>
<dbReference type="InterPro" id="IPR021109">
    <property type="entry name" value="Peptidase_aspartic_dom_sf"/>
</dbReference>
<reference evidence="2 3" key="1">
    <citation type="submission" date="2020-10" db="EMBL/GenBank/DDBJ databases">
        <title>Plant Genome Project.</title>
        <authorList>
            <person name="Zhang R.-G."/>
        </authorList>
    </citation>
    <scope>NUCLEOTIDE SEQUENCE [LARGE SCALE GENOMIC DNA]</scope>
    <source>
        <strain evidence="2">FAFU-HL-1</strain>
        <tissue evidence="2">Leaf</tissue>
    </source>
</reference>
<name>A0A835J9M8_9ROSI</name>
<comment type="caution">
    <text evidence="2">The sequence shown here is derived from an EMBL/GenBank/DDBJ whole genome shotgun (WGS) entry which is preliminary data.</text>
</comment>
<protein>
    <recommendedName>
        <fullName evidence="1">Retrotransposon gag domain-containing protein</fullName>
    </recommendedName>
</protein>
<dbReference type="PANTHER" id="PTHR15503:SF22">
    <property type="entry name" value="TRANSPOSON TY3-I GAG POLYPROTEIN"/>
    <property type="match status" value="1"/>
</dbReference>
<gene>
    <name evidence="2" type="ORF">SADUNF_Sadunf16G0192400</name>
</gene>
<dbReference type="EMBL" id="JADGMS010000016">
    <property type="protein sequence ID" value="KAF9666088.1"/>
    <property type="molecule type" value="Genomic_DNA"/>
</dbReference>
<dbReference type="SUPFAM" id="SSF50630">
    <property type="entry name" value="Acid proteases"/>
    <property type="match status" value="1"/>
</dbReference>
<proteinExistence type="predicted"/>
<dbReference type="InterPro" id="IPR032567">
    <property type="entry name" value="RTL1-rel"/>
</dbReference>
<keyword evidence="3" id="KW-1185">Reference proteome</keyword>
<sequence>MEARVTALEALGTKNQLLLESNQLLLESLQRFLEDKFTSIDKRFESIKARFEGSVEKEGECSRRRGVIDPREKEKGYPSDNRMPFIKMDFPRFNEGDDPIEWISVPPEKKDFTKAFCKEFGPHGFEDFAEEFFKLRQTGTLKDYIAEFRKLATRIRDLTPTLRLSCFIGGLREVIRHDVKLLRPATVHEAMSFAHEVEAKFQKLRLVHSSGNFSSRSLQSPLQHDVTPARTRIEPTTGKDMSFKKLTPEEVQFKRQNNLCFYCDEKFVRGHKCAGKQVLLLDMGYNSSDEEELAQETQPNEQITEINACCITACALYGIPAPSANKTMKITATIKNCVVIVLLDSGSSHNLIHVGMVKRLGWKLDPTYNCEVMIADGGQVPCKGSCAAVPLTIGRYGYTSDMFALQLGGCDIVLGVQWLRTLSPVLWDFEALTMKFWCGREQICLSSARPQSPLPISCQQMDKLLLSGCYGVLLCAIEKGSLAIPSPTLGGPADELSSMQQQELQALLNSFAAIFGTPKSLPPPSPGDIRATGQEVCEPPMQNLAITYPYHSWMDDLRRFNEGDPWINSKKQQVLALNDSTRQSLSQPLSEANHLTKFHIDNGLLKYKSIIVLSPGAVWIAKLLLGGYEARCAKNGGGMPYVSAAQV</sequence>
<dbReference type="AlphaFoldDB" id="A0A835J9M8"/>
<dbReference type="Pfam" id="PF08284">
    <property type="entry name" value="RVP_2"/>
    <property type="match status" value="1"/>
</dbReference>
<accession>A0A835J9M8</accession>
<evidence type="ECO:0000259" key="1">
    <source>
        <dbReference type="Pfam" id="PF03732"/>
    </source>
</evidence>
<evidence type="ECO:0000313" key="3">
    <source>
        <dbReference type="Proteomes" id="UP000657918"/>
    </source>
</evidence>
<dbReference type="Proteomes" id="UP000657918">
    <property type="component" value="Chromosome 16"/>
</dbReference>
<dbReference type="Pfam" id="PF03732">
    <property type="entry name" value="Retrotrans_gag"/>
    <property type="match status" value="1"/>
</dbReference>